<dbReference type="RefSeq" id="XP_012868258.1">
    <property type="nucleotide sequence ID" value="XM_013012804.1"/>
</dbReference>
<dbReference type="PANTHER" id="PTHR14365:SF1">
    <property type="entry name" value="APOPTOSIS REGULATORY PROTEIN SIVA"/>
    <property type="match status" value="1"/>
</dbReference>
<feature type="compositionally biased region" description="Basic and acidic residues" evidence="1">
    <location>
        <begin position="95"/>
        <end position="104"/>
    </location>
</feature>
<dbReference type="AlphaFoldDB" id="A0A1S3EV14"/>
<dbReference type="Pfam" id="PF05458">
    <property type="entry name" value="Siva"/>
    <property type="match status" value="1"/>
</dbReference>
<protein>
    <submittedName>
        <fullName evidence="3">Apoptosis regulatory protein Siva</fullName>
    </submittedName>
</protein>
<accession>A0A1S3EV14</accession>
<feature type="compositionally biased region" description="Low complexity" evidence="1">
    <location>
        <begin position="1"/>
        <end position="16"/>
    </location>
</feature>
<evidence type="ECO:0000313" key="2">
    <source>
        <dbReference type="Proteomes" id="UP000081671"/>
    </source>
</evidence>
<name>A0A1S3EV14_DIPOR</name>
<evidence type="ECO:0000256" key="1">
    <source>
        <dbReference type="SAM" id="MobiDB-lite"/>
    </source>
</evidence>
<keyword evidence="2" id="KW-1185">Reference proteome</keyword>
<dbReference type="Proteomes" id="UP000081671">
    <property type="component" value="Unplaced"/>
</dbReference>
<reference evidence="3" key="1">
    <citation type="submission" date="2025-08" db="UniProtKB">
        <authorList>
            <consortium name="RefSeq"/>
        </authorList>
    </citation>
    <scope>IDENTIFICATION</scope>
    <source>
        <tissue evidence="3">Kidney</tissue>
    </source>
</reference>
<dbReference type="CTD" id="10572"/>
<dbReference type="InterPro" id="IPR022773">
    <property type="entry name" value="Siva"/>
</dbReference>
<dbReference type="KEGG" id="dord:105983053"/>
<sequence length="311" mass="31056">MSGGAAQPRPGAAAGGSLLDLQAPSPGPAQGSVGPAQGSVGPAQGSVGPAQGSVGPAQGSVGPAQGSVGPAQGSVGRLAAGKALASYPDLRTRKKPAEERHQGAEHTTSLDPAAREPRPLPSPDLSRAAHRTSPAANLAFSLSGTGQKPRPFAVFPDPGPSLGISRAVLGTPHLREKTKQLLFRGAQACRGQTWGEGCAIVHLPESPQPGPTGPPRPTRGQMLIGPDGRLMRCCAQASDADLSGTAPTACASCVRAVDGKAVCSQCARAVCSQCARACWGCGAVACALCGLTDSSDVCEEALCTSCAMFDV</sequence>
<organism evidence="2 3">
    <name type="scientific">Dipodomys ordii</name>
    <name type="common">Ord's kangaroo rat</name>
    <dbReference type="NCBI Taxonomy" id="10020"/>
    <lineage>
        <taxon>Eukaryota</taxon>
        <taxon>Metazoa</taxon>
        <taxon>Chordata</taxon>
        <taxon>Craniata</taxon>
        <taxon>Vertebrata</taxon>
        <taxon>Euteleostomi</taxon>
        <taxon>Mammalia</taxon>
        <taxon>Eutheria</taxon>
        <taxon>Euarchontoglires</taxon>
        <taxon>Glires</taxon>
        <taxon>Rodentia</taxon>
        <taxon>Castorimorpha</taxon>
        <taxon>Heteromyidae</taxon>
        <taxon>Dipodomyinae</taxon>
        <taxon>Dipodomys</taxon>
    </lineage>
</organism>
<feature type="region of interest" description="Disordered" evidence="1">
    <location>
        <begin position="1"/>
        <end position="131"/>
    </location>
</feature>
<dbReference type="InParanoid" id="A0A1S3EV14"/>
<proteinExistence type="predicted"/>
<gene>
    <name evidence="3" type="primary">Siva1</name>
</gene>
<dbReference type="OrthoDB" id="60860at2759"/>
<dbReference type="GeneID" id="105983053"/>
<dbReference type="STRING" id="10020.ENSDORP00000023774"/>
<dbReference type="GO" id="GO:0097191">
    <property type="term" value="P:extrinsic apoptotic signaling pathway"/>
    <property type="evidence" value="ECO:0007669"/>
    <property type="project" value="TreeGrafter"/>
</dbReference>
<dbReference type="PANTHER" id="PTHR14365">
    <property type="entry name" value="APOPTOSIS REGULATORY PROTEIN SIVA"/>
    <property type="match status" value="1"/>
</dbReference>
<evidence type="ECO:0000313" key="3">
    <source>
        <dbReference type="RefSeq" id="XP_012868258.1"/>
    </source>
</evidence>
<dbReference type="GO" id="GO:0005175">
    <property type="term" value="F:CD27 receptor binding"/>
    <property type="evidence" value="ECO:0007669"/>
    <property type="project" value="TreeGrafter"/>
</dbReference>